<sequence>MNISSRFAVAIHILTILEMNKAGVSTSDYIAESVNTNPVVIRRIVGMLSKAGLVEVKPGVAGARLAKLPSEITLLDIYHAVHVVQEDSLFGIHENSDTKCPVGKHIQSAVVPVFSAAQRAMENKLQEVNLEEIVGTIQASAGGILSE</sequence>
<evidence type="ECO:0000313" key="1">
    <source>
        <dbReference type="EMBL" id="KOR82360.1"/>
    </source>
</evidence>
<proteinExistence type="predicted"/>
<organism evidence="1 2">
    <name type="scientific">Paenibacillus solani</name>
    <dbReference type="NCBI Taxonomy" id="1705565"/>
    <lineage>
        <taxon>Bacteria</taxon>
        <taxon>Bacillati</taxon>
        <taxon>Bacillota</taxon>
        <taxon>Bacilli</taxon>
        <taxon>Bacillales</taxon>
        <taxon>Paenibacillaceae</taxon>
        <taxon>Paenibacillus</taxon>
    </lineage>
</organism>
<dbReference type="EMBL" id="LIUT01000003">
    <property type="protein sequence ID" value="KOR82360.1"/>
    <property type="molecule type" value="Genomic_DNA"/>
</dbReference>
<dbReference type="Proteomes" id="UP000036932">
    <property type="component" value="Unassembled WGS sequence"/>
</dbReference>
<dbReference type="Pfam" id="PF02082">
    <property type="entry name" value="Rrf2"/>
    <property type="match status" value="1"/>
</dbReference>
<dbReference type="SUPFAM" id="SSF46785">
    <property type="entry name" value="Winged helix' DNA-binding domain"/>
    <property type="match status" value="1"/>
</dbReference>
<dbReference type="InterPro" id="IPR000944">
    <property type="entry name" value="Tscrpt_reg_Rrf2"/>
</dbReference>
<gene>
    <name evidence="1" type="ORF">AM231_18680</name>
</gene>
<dbReference type="InterPro" id="IPR036388">
    <property type="entry name" value="WH-like_DNA-bd_sf"/>
</dbReference>
<dbReference type="PROSITE" id="PS51197">
    <property type="entry name" value="HTH_RRF2_2"/>
    <property type="match status" value="1"/>
</dbReference>
<reference evidence="2" key="1">
    <citation type="submission" date="2015-08" db="EMBL/GenBank/DDBJ databases">
        <title>Genome sequencing project for genomic taxonomy and phylogenomics of Bacillus-like bacteria.</title>
        <authorList>
            <person name="Liu B."/>
            <person name="Wang J."/>
            <person name="Zhu Y."/>
            <person name="Liu G."/>
            <person name="Chen Q."/>
            <person name="Chen Z."/>
            <person name="Lan J."/>
            <person name="Che J."/>
            <person name="Ge C."/>
            <person name="Shi H."/>
            <person name="Pan Z."/>
            <person name="Liu X."/>
        </authorList>
    </citation>
    <scope>NUCLEOTIDE SEQUENCE [LARGE SCALE GENOMIC DNA]</scope>
    <source>
        <strain evidence="2">FJAT-22460</strain>
    </source>
</reference>
<dbReference type="PATRIC" id="fig|1705565.3.peg.5687"/>
<comment type="caution">
    <text evidence="1">The sequence shown here is derived from an EMBL/GenBank/DDBJ whole genome shotgun (WGS) entry which is preliminary data.</text>
</comment>
<dbReference type="AlphaFoldDB" id="A0A0M1NK14"/>
<name>A0A0M1NK14_9BACL</name>
<evidence type="ECO:0000313" key="2">
    <source>
        <dbReference type="Proteomes" id="UP000036932"/>
    </source>
</evidence>
<dbReference type="GO" id="GO:0005829">
    <property type="term" value="C:cytosol"/>
    <property type="evidence" value="ECO:0007669"/>
    <property type="project" value="TreeGrafter"/>
</dbReference>
<dbReference type="InterPro" id="IPR036390">
    <property type="entry name" value="WH_DNA-bd_sf"/>
</dbReference>
<keyword evidence="2" id="KW-1185">Reference proteome</keyword>
<dbReference type="GO" id="GO:0003700">
    <property type="term" value="F:DNA-binding transcription factor activity"/>
    <property type="evidence" value="ECO:0007669"/>
    <property type="project" value="TreeGrafter"/>
</dbReference>
<dbReference type="PANTHER" id="PTHR33221:SF15">
    <property type="entry name" value="HTH-TYPE TRANSCRIPTIONAL REGULATOR YWGB-RELATED"/>
    <property type="match status" value="1"/>
</dbReference>
<dbReference type="FunFam" id="1.10.10.10:FF:000138">
    <property type="entry name" value="Rrf2 family transcriptional regulator"/>
    <property type="match status" value="1"/>
</dbReference>
<accession>A0A0M1NK14</accession>
<dbReference type="PANTHER" id="PTHR33221">
    <property type="entry name" value="WINGED HELIX-TURN-HELIX TRANSCRIPTIONAL REGULATOR, RRF2 FAMILY"/>
    <property type="match status" value="1"/>
</dbReference>
<dbReference type="Gene3D" id="1.10.10.10">
    <property type="entry name" value="Winged helix-like DNA-binding domain superfamily/Winged helix DNA-binding domain"/>
    <property type="match status" value="1"/>
</dbReference>
<dbReference type="OrthoDB" id="213028at2"/>
<protein>
    <submittedName>
        <fullName evidence="1">Rrf2 family transcriptional regulator</fullName>
    </submittedName>
</protein>
<dbReference type="RefSeq" id="WP_053491816.1">
    <property type="nucleotide sequence ID" value="NZ_LIUT01000003.1"/>
</dbReference>